<dbReference type="OrthoDB" id="1668230at2759"/>
<dbReference type="Gene3D" id="1.10.510.10">
    <property type="entry name" value="Transferase(Phosphotransferase) domain 1"/>
    <property type="match status" value="1"/>
</dbReference>
<dbReference type="InterPro" id="IPR051681">
    <property type="entry name" value="Ser/Thr_Kinases-Pseudokinases"/>
</dbReference>
<dbReference type="Proteomes" id="UP000650467">
    <property type="component" value="Unassembled WGS sequence"/>
</dbReference>
<evidence type="ECO:0000259" key="8">
    <source>
        <dbReference type="PROSITE" id="PS50011"/>
    </source>
</evidence>
<keyword evidence="1" id="KW-0723">Serine/threonine-protein kinase</keyword>
<feature type="region of interest" description="Disordered" evidence="7">
    <location>
        <begin position="864"/>
        <end position="891"/>
    </location>
</feature>
<feature type="region of interest" description="Disordered" evidence="7">
    <location>
        <begin position="1013"/>
        <end position="1042"/>
    </location>
</feature>
<dbReference type="SUPFAM" id="SSF56112">
    <property type="entry name" value="Protein kinase-like (PK-like)"/>
    <property type="match status" value="1"/>
</dbReference>
<feature type="region of interest" description="Disordered" evidence="7">
    <location>
        <begin position="1"/>
        <end position="20"/>
    </location>
</feature>
<comment type="caution">
    <text evidence="9">The sequence shown here is derived from an EMBL/GenBank/DDBJ whole genome shotgun (WGS) entry which is preliminary data.</text>
</comment>
<feature type="region of interest" description="Disordered" evidence="7">
    <location>
        <begin position="594"/>
        <end position="633"/>
    </location>
</feature>
<evidence type="ECO:0000256" key="4">
    <source>
        <dbReference type="ARBA" id="ARBA00022777"/>
    </source>
</evidence>
<feature type="compositionally biased region" description="Low complexity" evidence="7">
    <location>
        <begin position="594"/>
        <end position="608"/>
    </location>
</feature>
<protein>
    <recommendedName>
        <fullName evidence="8">Protein kinase domain-containing protein</fullName>
    </recommendedName>
</protein>
<dbReference type="InterPro" id="IPR017441">
    <property type="entry name" value="Protein_kinase_ATP_BS"/>
</dbReference>
<evidence type="ECO:0000256" key="7">
    <source>
        <dbReference type="SAM" id="MobiDB-lite"/>
    </source>
</evidence>
<dbReference type="PANTHER" id="PTHR44329:SF261">
    <property type="entry name" value="ZINC FINGER CONTAINING PROTEIN KINASE-RELATED"/>
    <property type="match status" value="1"/>
</dbReference>
<feature type="compositionally biased region" description="Low complexity" evidence="7">
    <location>
        <begin position="1013"/>
        <end position="1025"/>
    </location>
</feature>
<dbReference type="PROSITE" id="PS00108">
    <property type="entry name" value="PROTEIN_KINASE_ST"/>
    <property type="match status" value="1"/>
</dbReference>
<dbReference type="PROSITE" id="PS00107">
    <property type="entry name" value="PROTEIN_KINASE_ATP"/>
    <property type="match status" value="1"/>
</dbReference>
<reference evidence="9" key="1">
    <citation type="journal article" date="2020" name="bioRxiv">
        <title>Comparative genomics of Chlamydomonas.</title>
        <authorList>
            <person name="Craig R.J."/>
            <person name="Hasan A.R."/>
            <person name="Ness R.W."/>
            <person name="Keightley P.D."/>
        </authorList>
    </citation>
    <scope>NUCLEOTIDE SEQUENCE</scope>
    <source>
        <strain evidence="9">SAG 7.73</strain>
    </source>
</reference>
<dbReference type="EMBL" id="JAEHOC010000009">
    <property type="protein sequence ID" value="KAG2438642.1"/>
    <property type="molecule type" value="Genomic_DNA"/>
</dbReference>
<feature type="domain" description="Protein kinase" evidence="8">
    <location>
        <begin position="79"/>
        <end position="455"/>
    </location>
</feature>
<dbReference type="SMART" id="SM00220">
    <property type="entry name" value="S_TKc"/>
    <property type="match status" value="1"/>
</dbReference>
<feature type="binding site" evidence="6">
    <location>
        <position position="108"/>
    </location>
    <ligand>
        <name>ATP</name>
        <dbReference type="ChEBI" id="CHEBI:30616"/>
    </ligand>
</feature>
<feature type="compositionally biased region" description="Polar residues" evidence="7">
    <location>
        <begin position="10"/>
        <end position="20"/>
    </location>
</feature>
<evidence type="ECO:0000256" key="2">
    <source>
        <dbReference type="ARBA" id="ARBA00022679"/>
    </source>
</evidence>
<evidence type="ECO:0000256" key="1">
    <source>
        <dbReference type="ARBA" id="ARBA00022527"/>
    </source>
</evidence>
<keyword evidence="3 6" id="KW-0547">Nucleotide-binding</keyword>
<name>A0A835W2Y5_CHLIN</name>
<dbReference type="PROSITE" id="PS50011">
    <property type="entry name" value="PROTEIN_KINASE_DOM"/>
    <property type="match status" value="1"/>
</dbReference>
<sequence length="1587" mass="157931">MAWKRAPDSESGNTTARARNECSTAGFVQTTQQATASQFSDVENLVNLQRSPTSKAELAFDGSSTWPRTRTFDDIRASISNAYWVGQGASGAVVRAQWRSEGCTCAIKWIVCDAPNAPAAYMEALVAKMLAHPYLVQTFEYGLCQLDASFQDLRRTHALGSIFGLSDLCAPSPPQQAGAAGTSLGATSRSNIAGVETGAASTAYSEEQFSVLATPDSFDGPNAPEPQLPTRPVDCVDVLRQLGAAPGKYVVQIVSEWCDEGTLHAAIRKGVFKAQPQNRRSRTWALRALLRTAREVALGMCHLHSLNIIHGDLKPGNVLLKSSRVDSRGFVAKVADFGLSRLLTVTTGDSEGQFVPTSEWATVAYMAGEYLDNRLCKSSDVYSFGVLLWQMFTGKAPFAGHHEAQVAVGVMTGSLHLEWPTNMPPPLARLGQACCRHEPEQRPTFKECVVALAGIEAQVREATANAKQRFATISASASQRGMGLLAASSGAPFGPSTMPTAASALDMSAGAAGGAPGPSSSAAVFGAGAGAVHVGYGGSSSSGWLQYPSGFTSIGGALYPYPYPYVPTATPFISAAWDAAGVAAAAGAAAAGSGPAHAHAQGAAQHPPAYTPYLHPHPYNPATSSHHAPQQQQVPLRTCFSMEQPSHMSYGGAGGGSAAAAASSTMGGALDSAAAAEPPLFMSLAHSAVNLHMATSASRSTLYTAPGEDTGPATAPRHSPAAGQTPLPQTPPRGSSSLEAAGSSQSDAAIIVNAAGQAPGLRAAVAAPAACAAGPLNDSSLGLSTSSAALLPTVCVSNCIFAMLPDGSTGTDHAYGPGAAVAMAAAATAAAAARAAGNAAAAAAAARDLTAGATASSPSIASVVGASPNQNSTATSTVNTTTPSSRPGLHFKRPDIGFDCAPAASSPAAAPAAASGTGAGPAAASPAYRCGGGVAPNVLGLPPSPLLSEPWVQSPIAGACGGAVGRLEQSLQSHAYASYGDIAQQTASLFMACGSTSGGEFCTPTSEPAFAGATSAPNGGAAASAGRGGTGGGGGRPQLPSTALSSASAASCGTAGTALTTGMTTMYGGSTALGSSMIWSSSMYGTSPTALHALPFYQAGAAGALAAAAAAAATSSAAVSGSCHAPVASAAAPSTGPMRLPTQQAQLQSQQLQLQPQQAQSQSQPHTPQSQQPQAPQQQQQAPQRPQAPVAPPSARLYASAGPSFDRESSLPTPGAGPVANSSGSAAAAIMSNAAALGGPYGSSGSGAAAWAARTSPCVTPSPTPTHLGAAAANHYGGTAFSERLLPHRAGGRFGESPGNLFSVPEVNSGSCDGFNAATFGAVCNTRGANGSGGGDSSGGGGGALRTLAGVPPSPKHTPSAVQIHQMHVQMHMQMHMQHQQQQQVVMQHATMQQPSPPPQQYVPYPLYPPYPPPAFSPTHAGRGFPSNGFAVPAGSSPYASGSGSVGVGGTPAAAEPSNSESAAVAAAAALQQPQGSAAGAAGTGSGGGSGGGFGYRTLPGYNTNGAWSTVRRLPVPSQYLGGAGTAGGASSVGGSGGGAAAAAAAAAGVVSALPMPMHSVGSARRGSSGIMLQHVPEDDGDGTVGM</sequence>
<feature type="region of interest" description="Disordered" evidence="7">
    <location>
        <begin position="1127"/>
        <end position="1223"/>
    </location>
</feature>
<dbReference type="InterPro" id="IPR000719">
    <property type="entry name" value="Prot_kinase_dom"/>
</dbReference>
<dbReference type="InterPro" id="IPR001245">
    <property type="entry name" value="Ser-Thr/Tyr_kinase_cat_dom"/>
</dbReference>
<evidence type="ECO:0000313" key="10">
    <source>
        <dbReference type="Proteomes" id="UP000650467"/>
    </source>
</evidence>
<feature type="compositionally biased region" description="Low complexity" evidence="7">
    <location>
        <begin position="872"/>
        <end position="885"/>
    </location>
</feature>
<dbReference type="InterPro" id="IPR008271">
    <property type="entry name" value="Ser/Thr_kinase_AS"/>
</dbReference>
<keyword evidence="2" id="KW-0808">Transferase</keyword>
<dbReference type="GO" id="GO:0005524">
    <property type="term" value="F:ATP binding"/>
    <property type="evidence" value="ECO:0007669"/>
    <property type="project" value="UniProtKB-UniRule"/>
</dbReference>
<evidence type="ECO:0000256" key="6">
    <source>
        <dbReference type="PROSITE-ProRule" id="PRU10141"/>
    </source>
</evidence>
<gene>
    <name evidence="9" type="ORF">HXX76_005189</name>
</gene>
<feature type="region of interest" description="Disordered" evidence="7">
    <location>
        <begin position="702"/>
        <end position="742"/>
    </location>
</feature>
<accession>A0A835W2Y5</accession>
<dbReference type="Gene3D" id="3.30.200.20">
    <property type="entry name" value="Phosphorylase Kinase, domain 1"/>
    <property type="match status" value="1"/>
</dbReference>
<keyword evidence="10" id="KW-1185">Reference proteome</keyword>
<feature type="region of interest" description="Disordered" evidence="7">
    <location>
        <begin position="1561"/>
        <end position="1587"/>
    </location>
</feature>
<feature type="compositionally biased region" description="Gly residues" evidence="7">
    <location>
        <begin position="1026"/>
        <end position="1036"/>
    </location>
</feature>
<dbReference type="Pfam" id="PF07714">
    <property type="entry name" value="PK_Tyr_Ser-Thr"/>
    <property type="match status" value="1"/>
</dbReference>
<organism evidence="9 10">
    <name type="scientific">Chlamydomonas incerta</name>
    <dbReference type="NCBI Taxonomy" id="51695"/>
    <lineage>
        <taxon>Eukaryota</taxon>
        <taxon>Viridiplantae</taxon>
        <taxon>Chlorophyta</taxon>
        <taxon>core chlorophytes</taxon>
        <taxon>Chlorophyceae</taxon>
        <taxon>CS clade</taxon>
        <taxon>Chlamydomonadales</taxon>
        <taxon>Chlamydomonadaceae</taxon>
        <taxon>Chlamydomonas</taxon>
    </lineage>
</organism>
<feature type="compositionally biased region" description="Polar residues" evidence="7">
    <location>
        <begin position="621"/>
        <end position="633"/>
    </location>
</feature>
<keyword evidence="5 6" id="KW-0067">ATP-binding</keyword>
<feature type="compositionally biased region" description="Low complexity" evidence="7">
    <location>
        <begin position="1140"/>
        <end position="1188"/>
    </location>
</feature>
<evidence type="ECO:0000313" key="9">
    <source>
        <dbReference type="EMBL" id="KAG2438642.1"/>
    </source>
</evidence>
<dbReference type="GO" id="GO:0004674">
    <property type="term" value="F:protein serine/threonine kinase activity"/>
    <property type="evidence" value="ECO:0007669"/>
    <property type="project" value="UniProtKB-KW"/>
</dbReference>
<evidence type="ECO:0000256" key="3">
    <source>
        <dbReference type="ARBA" id="ARBA00022741"/>
    </source>
</evidence>
<dbReference type="InterPro" id="IPR011009">
    <property type="entry name" value="Kinase-like_dom_sf"/>
</dbReference>
<keyword evidence="4" id="KW-0418">Kinase</keyword>
<proteinExistence type="predicted"/>
<dbReference type="PANTHER" id="PTHR44329">
    <property type="entry name" value="SERINE/THREONINE-PROTEIN KINASE TNNI3K-RELATED"/>
    <property type="match status" value="1"/>
</dbReference>
<evidence type="ECO:0000256" key="5">
    <source>
        <dbReference type="ARBA" id="ARBA00022840"/>
    </source>
</evidence>
<feature type="region of interest" description="Disordered" evidence="7">
    <location>
        <begin position="1438"/>
        <end position="1459"/>
    </location>
</feature>